<dbReference type="RefSeq" id="XP_007408377.1">
    <property type="nucleotide sequence ID" value="XM_007408315.1"/>
</dbReference>
<dbReference type="Gene3D" id="3.40.910.10">
    <property type="entry name" value="Deoxyhypusine synthase"/>
    <property type="match status" value="1"/>
</dbReference>
<comment type="similarity">
    <text evidence="5">Belongs to the deoxyhypusine synthase family.</text>
</comment>
<sequence length="87" mass="9820">LSDDRLINEFGRTAKNAGRIILGGDVCKHKLANEMFYVSEEEYAMCINTGQKCDGYNSGATPNKAIDWRKIKMYLKSVKVSPILYIN</sequence>
<dbReference type="PANTHER" id="PTHR11703">
    <property type="entry name" value="DEOXYHYPUSINE SYNTHASE"/>
    <property type="match status" value="1"/>
</dbReference>
<feature type="non-terminal residue" evidence="8">
    <location>
        <position position="1"/>
    </location>
</feature>
<protein>
    <recommendedName>
        <fullName evidence="6">deoxyhypusine synthase</fullName>
        <ecNumber evidence="6">2.5.1.46</ecNumber>
    </recommendedName>
</protein>
<dbReference type="InterPro" id="IPR029035">
    <property type="entry name" value="DHS-like_NAD/FAD-binding_dom"/>
</dbReference>
<dbReference type="PANTHER" id="PTHR11703:SF0">
    <property type="entry name" value="DEOXYHYPUSINE SYNTHASE"/>
    <property type="match status" value="1"/>
</dbReference>
<dbReference type="VEuPathDB" id="FungiDB:MELLADRAFT_35036"/>
<comment type="catalytic activity">
    <reaction evidence="1">
        <text>[eIF5A protein]-L-lysine + spermidine = [eIF5A protein]-deoxyhypusine + propane-1,3-diamine</text>
        <dbReference type="Rhea" id="RHEA:33299"/>
        <dbReference type="Rhea" id="RHEA-COMP:10143"/>
        <dbReference type="Rhea" id="RHEA-COMP:10144"/>
        <dbReference type="ChEBI" id="CHEBI:29969"/>
        <dbReference type="ChEBI" id="CHEBI:57484"/>
        <dbReference type="ChEBI" id="CHEBI:57834"/>
        <dbReference type="ChEBI" id="CHEBI:82657"/>
        <dbReference type="EC" id="2.5.1.46"/>
    </reaction>
</comment>
<dbReference type="eggNOG" id="KOG2924">
    <property type="taxonomic scope" value="Eukaryota"/>
</dbReference>
<organism evidence="9">
    <name type="scientific">Melampsora larici-populina (strain 98AG31 / pathotype 3-4-7)</name>
    <name type="common">Poplar leaf rust fungus</name>
    <dbReference type="NCBI Taxonomy" id="747676"/>
    <lineage>
        <taxon>Eukaryota</taxon>
        <taxon>Fungi</taxon>
        <taxon>Dikarya</taxon>
        <taxon>Basidiomycota</taxon>
        <taxon>Pucciniomycotina</taxon>
        <taxon>Pucciniomycetes</taxon>
        <taxon>Pucciniales</taxon>
        <taxon>Melampsoraceae</taxon>
        <taxon>Melampsora</taxon>
    </lineage>
</organism>
<dbReference type="InParanoid" id="F4RHI5"/>
<comment type="subcellular location">
    <subcellularLocation>
        <location evidence="3">Mitochondrion</location>
    </subcellularLocation>
</comment>
<evidence type="ECO:0000256" key="2">
    <source>
        <dbReference type="ARBA" id="ARBA00002823"/>
    </source>
</evidence>
<dbReference type="EMBL" id="GL883101">
    <property type="protein sequence ID" value="EGG08179.1"/>
    <property type="molecule type" value="Genomic_DNA"/>
</dbReference>
<comment type="function">
    <text evidence="2">Catalyzes the NAD-dependent oxidative cleavage of spermidine and the subsequent transfer of the butylamine moiety of spermidine to the epsilon-amino group of a specific lysine residue of the eIF-5A precursor protein to form the intermediate deoxyhypusine residue.</text>
</comment>
<evidence type="ECO:0000256" key="5">
    <source>
        <dbReference type="ARBA" id="ARBA00009892"/>
    </source>
</evidence>
<evidence type="ECO:0000256" key="1">
    <source>
        <dbReference type="ARBA" id="ARBA00000952"/>
    </source>
</evidence>
<keyword evidence="7" id="KW-0520">NAD</keyword>
<dbReference type="InterPro" id="IPR036982">
    <property type="entry name" value="Deoxyhypusine_synthase_sf"/>
</dbReference>
<name>F4RHI5_MELLP</name>
<comment type="pathway">
    <text evidence="4">Protein modification; eIF5A hypusination.</text>
</comment>
<dbReference type="GO" id="GO:0005739">
    <property type="term" value="C:mitochondrion"/>
    <property type="evidence" value="ECO:0007669"/>
    <property type="project" value="UniProtKB-SubCell"/>
</dbReference>
<evidence type="ECO:0000256" key="7">
    <source>
        <dbReference type="ARBA" id="ARBA00023027"/>
    </source>
</evidence>
<evidence type="ECO:0000256" key="3">
    <source>
        <dbReference type="ARBA" id="ARBA00004173"/>
    </source>
</evidence>
<dbReference type="GeneID" id="18927430"/>
<keyword evidence="9" id="KW-1185">Reference proteome</keyword>
<dbReference type="KEGG" id="mlr:MELLADRAFT_35036"/>
<evidence type="ECO:0000256" key="6">
    <source>
        <dbReference type="ARBA" id="ARBA00012683"/>
    </source>
</evidence>
<accession>F4RHI5</accession>
<dbReference type="HOGENOM" id="CLU_2489383_0_0_1"/>
<evidence type="ECO:0000256" key="4">
    <source>
        <dbReference type="ARBA" id="ARBA00005041"/>
    </source>
</evidence>
<dbReference type="SUPFAM" id="SSF52467">
    <property type="entry name" value="DHS-like NAD/FAD-binding domain"/>
    <property type="match status" value="1"/>
</dbReference>
<dbReference type="STRING" id="747676.F4RHI5"/>
<proteinExistence type="inferred from homology"/>
<dbReference type="InterPro" id="IPR002773">
    <property type="entry name" value="Deoxyhypusine_synthase"/>
</dbReference>
<dbReference type="EC" id="2.5.1.46" evidence="6"/>
<reference evidence="9" key="1">
    <citation type="journal article" date="2011" name="Proc. Natl. Acad. Sci. U.S.A.">
        <title>Obligate biotrophy features unraveled by the genomic analysis of rust fungi.</title>
        <authorList>
            <person name="Duplessis S."/>
            <person name="Cuomo C.A."/>
            <person name="Lin Y.-C."/>
            <person name="Aerts A."/>
            <person name="Tisserant E."/>
            <person name="Veneault-Fourrey C."/>
            <person name="Joly D.L."/>
            <person name="Hacquard S."/>
            <person name="Amselem J."/>
            <person name="Cantarel B.L."/>
            <person name="Chiu R."/>
            <person name="Coutinho P.M."/>
            <person name="Feau N."/>
            <person name="Field M."/>
            <person name="Frey P."/>
            <person name="Gelhaye E."/>
            <person name="Goldberg J."/>
            <person name="Grabherr M.G."/>
            <person name="Kodira C.D."/>
            <person name="Kohler A."/>
            <person name="Kuees U."/>
            <person name="Lindquist E.A."/>
            <person name="Lucas S.M."/>
            <person name="Mago R."/>
            <person name="Mauceli E."/>
            <person name="Morin E."/>
            <person name="Murat C."/>
            <person name="Pangilinan J.L."/>
            <person name="Park R."/>
            <person name="Pearson M."/>
            <person name="Quesneville H."/>
            <person name="Rouhier N."/>
            <person name="Sakthikumar S."/>
            <person name="Salamov A.A."/>
            <person name="Schmutz J."/>
            <person name="Selles B."/>
            <person name="Shapiro H."/>
            <person name="Tanguay P."/>
            <person name="Tuskan G.A."/>
            <person name="Henrissat B."/>
            <person name="Van de Peer Y."/>
            <person name="Rouze P."/>
            <person name="Ellis J.G."/>
            <person name="Dodds P.N."/>
            <person name="Schein J.E."/>
            <person name="Zhong S."/>
            <person name="Hamelin R.C."/>
            <person name="Grigoriev I.V."/>
            <person name="Szabo L.J."/>
            <person name="Martin F."/>
        </authorList>
    </citation>
    <scope>NUCLEOTIDE SEQUENCE [LARGE SCALE GENOMIC DNA]</scope>
    <source>
        <strain evidence="9">98AG31 / pathotype 3-4-7</strain>
    </source>
</reference>
<dbReference type="Proteomes" id="UP000001072">
    <property type="component" value="Unassembled WGS sequence"/>
</dbReference>
<dbReference type="Pfam" id="PF01916">
    <property type="entry name" value="DS"/>
    <property type="match status" value="1"/>
</dbReference>
<gene>
    <name evidence="8" type="ORF">MELLADRAFT_35036</name>
</gene>
<dbReference type="AlphaFoldDB" id="F4RHI5"/>
<dbReference type="GO" id="GO:0034038">
    <property type="term" value="F:deoxyhypusine synthase activity"/>
    <property type="evidence" value="ECO:0007669"/>
    <property type="project" value="UniProtKB-EC"/>
</dbReference>
<dbReference type="OrthoDB" id="294378at2759"/>
<evidence type="ECO:0000313" key="9">
    <source>
        <dbReference type="Proteomes" id="UP000001072"/>
    </source>
</evidence>
<evidence type="ECO:0000313" key="8">
    <source>
        <dbReference type="EMBL" id="EGG08179.1"/>
    </source>
</evidence>